<dbReference type="AlphaFoldDB" id="A0AAJ6W083"/>
<dbReference type="InterPro" id="IPR027417">
    <property type="entry name" value="P-loop_NTPase"/>
</dbReference>
<evidence type="ECO:0000256" key="2">
    <source>
        <dbReference type="ARBA" id="ARBA00005334"/>
    </source>
</evidence>
<keyword evidence="4 8" id="KW-0235">DNA replication</keyword>
<dbReference type="GeneID" id="100908288"/>
<comment type="function">
    <text evidence="8">Component of the origin recognition complex (ORC) that binds origins of replication.</text>
</comment>
<accession>A0AAJ6W083</accession>
<dbReference type="CTD" id="5000"/>
<dbReference type="GO" id="GO:0003688">
    <property type="term" value="F:DNA replication origin binding"/>
    <property type="evidence" value="ECO:0007669"/>
    <property type="project" value="TreeGrafter"/>
</dbReference>
<evidence type="ECO:0000256" key="1">
    <source>
        <dbReference type="ARBA" id="ARBA00004123"/>
    </source>
</evidence>
<evidence type="ECO:0000256" key="7">
    <source>
        <dbReference type="ARBA" id="ARBA00046777"/>
    </source>
</evidence>
<sequence>MVASSSRVDIIEYFTRKLSPLSEDASAIERLYPEVLENLRGLFLRCVLNSESNSMLVMGPRGSGKSVLVRAALKLLDKESGTRGNYSVVELDGVVHTDDRCALKDITRQLQLENVVGERVFGSFAENFQFLLDSLKSGVDRKKSKSSLFILDNFEKFTQHKSQTLLYNLFDVAQSQQAPIAVVGLCSRLDTVELLEKRVKSRFAHRFLQLSNNFDSDTYVETAGILLSMDTDRFSKKTANEWNADIAERVIPQMKNALVQLNEIDNTLRTLVDSLQQMVRRLGPDHRLEPSIFAKTVSRFTAYDPKLVVSSSIPALQMVLLVCMLRLSAIYDGEPFNFELLYKEYMRFVRSTKSSLSHPKNIVFKSFESLCNLELAQPVGGSLVSQKRYRLHHLHFCAQFVSEAARNNANLPTDVAQWISTTLSDKALGI</sequence>
<evidence type="ECO:0000256" key="6">
    <source>
        <dbReference type="ARBA" id="ARBA00023242"/>
    </source>
</evidence>
<dbReference type="GO" id="GO:0006270">
    <property type="term" value="P:DNA replication initiation"/>
    <property type="evidence" value="ECO:0007669"/>
    <property type="project" value="TreeGrafter"/>
</dbReference>
<dbReference type="InterPro" id="IPR049945">
    <property type="entry name" value="AAA_22"/>
</dbReference>
<dbReference type="PIRSF" id="PIRSF007858">
    <property type="entry name" value="ORC4"/>
    <property type="match status" value="1"/>
</dbReference>
<dbReference type="RefSeq" id="XP_003747820.1">
    <property type="nucleotide sequence ID" value="XM_003747772.2"/>
</dbReference>
<dbReference type="SMART" id="SM00382">
    <property type="entry name" value="AAA"/>
    <property type="match status" value="1"/>
</dbReference>
<dbReference type="Pfam" id="PF13401">
    <property type="entry name" value="AAA_22"/>
    <property type="match status" value="1"/>
</dbReference>
<dbReference type="SUPFAM" id="SSF52540">
    <property type="entry name" value="P-loop containing nucleoside triphosphate hydrolases"/>
    <property type="match status" value="1"/>
</dbReference>
<comment type="similarity">
    <text evidence="2 8">Belongs to the ORC4 family.</text>
</comment>
<evidence type="ECO:0000313" key="10">
    <source>
        <dbReference type="Proteomes" id="UP000694867"/>
    </source>
</evidence>
<evidence type="ECO:0000256" key="3">
    <source>
        <dbReference type="ARBA" id="ARBA00019083"/>
    </source>
</evidence>
<name>A0AAJ6W083_9ACAR</name>
<proteinExistence type="inferred from homology"/>
<dbReference type="PANTHER" id="PTHR12087">
    <property type="entry name" value="ORIGIN RECOGNITION COMPLEX SUBUNIT 4"/>
    <property type="match status" value="1"/>
</dbReference>
<feature type="domain" description="AAA+ ATPase" evidence="9">
    <location>
        <begin position="51"/>
        <end position="213"/>
    </location>
</feature>
<dbReference type="Proteomes" id="UP000694867">
    <property type="component" value="Unplaced"/>
</dbReference>
<dbReference type="InterPro" id="IPR003593">
    <property type="entry name" value="AAA+_ATPase"/>
</dbReference>
<gene>
    <name evidence="11" type="primary">LOC100908288</name>
</gene>
<evidence type="ECO:0000256" key="5">
    <source>
        <dbReference type="ARBA" id="ARBA00023125"/>
    </source>
</evidence>
<keyword evidence="6 8" id="KW-0539">Nucleus</keyword>
<comment type="subcellular location">
    <subcellularLocation>
        <location evidence="1 8">Nucleus</location>
    </subcellularLocation>
</comment>
<dbReference type="Pfam" id="PF14629">
    <property type="entry name" value="ORC4_C"/>
    <property type="match status" value="1"/>
</dbReference>
<dbReference type="InterPro" id="IPR016527">
    <property type="entry name" value="ORC4"/>
</dbReference>
<evidence type="ECO:0000259" key="9">
    <source>
        <dbReference type="SMART" id="SM00382"/>
    </source>
</evidence>
<comment type="subunit">
    <text evidence="7">Component of ORC, a complex composed of at least 6 subunits: ORC1, ORC2, ORC3, ORC4, ORC5 and ORC6. ORC is regulated in a cell-cycle dependent manner. It is sequentially assembled at the exit from anaphase of mitosis and disassembled as cells enter S phase. Interacts with DBF4. Interacts with POLQ.</text>
</comment>
<dbReference type="CDD" id="cd00009">
    <property type="entry name" value="AAA"/>
    <property type="match status" value="1"/>
</dbReference>
<dbReference type="Gene3D" id="3.40.50.300">
    <property type="entry name" value="P-loop containing nucleotide triphosphate hydrolases"/>
    <property type="match status" value="1"/>
</dbReference>
<evidence type="ECO:0000313" key="11">
    <source>
        <dbReference type="RefSeq" id="XP_003747820.1"/>
    </source>
</evidence>
<keyword evidence="10" id="KW-1185">Reference proteome</keyword>
<reference evidence="11" key="1">
    <citation type="submission" date="2025-08" db="UniProtKB">
        <authorList>
            <consortium name="RefSeq"/>
        </authorList>
    </citation>
    <scope>IDENTIFICATION</scope>
</reference>
<dbReference type="GO" id="GO:0016887">
    <property type="term" value="F:ATP hydrolysis activity"/>
    <property type="evidence" value="ECO:0007669"/>
    <property type="project" value="InterPro"/>
</dbReference>
<evidence type="ECO:0000256" key="8">
    <source>
        <dbReference type="PIRNR" id="PIRNR007858"/>
    </source>
</evidence>
<dbReference type="InterPro" id="IPR032705">
    <property type="entry name" value="ORC4_C"/>
</dbReference>
<dbReference type="PANTHER" id="PTHR12087:SF0">
    <property type="entry name" value="ORIGIN RECOGNITION COMPLEX SUBUNIT 4"/>
    <property type="match status" value="1"/>
</dbReference>
<dbReference type="KEGG" id="goe:100908288"/>
<protein>
    <recommendedName>
        <fullName evidence="3 8">Origin recognition complex subunit 4</fullName>
    </recommendedName>
</protein>
<evidence type="ECO:0000256" key="4">
    <source>
        <dbReference type="ARBA" id="ARBA00022705"/>
    </source>
</evidence>
<keyword evidence="5 8" id="KW-0238">DNA-binding</keyword>
<dbReference type="GO" id="GO:0005664">
    <property type="term" value="C:nuclear origin of replication recognition complex"/>
    <property type="evidence" value="ECO:0007669"/>
    <property type="project" value="TreeGrafter"/>
</dbReference>
<organism evidence="10 11">
    <name type="scientific">Galendromus occidentalis</name>
    <name type="common">western predatory mite</name>
    <dbReference type="NCBI Taxonomy" id="34638"/>
    <lineage>
        <taxon>Eukaryota</taxon>
        <taxon>Metazoa</taxon>
        <taxon>Ecdysozoa</taxon>
        <taxon>Arthropoda</taxon>
        <taxon>Chelicerata</taxon>
        <taxon>Arachnida</taxon>
        <taxon>Acari</taxon>
        <taxon>Parasitiformes</taxon>
        <taxon>Mesostigmata</taxon>
        <taxon>Gamasina</taxon>
        <taxon>Phytoseioidea</taxon>
        <taxon>Phytoseiidae</taxon>
        <taxon>Typhlodrominae</taxon>
        <taxon>Galendromus</taxon>
    </lineage>
</organism>